<name>A0A816X5T0_9BILA</name>
<comment type="caution">
    <text evidence="1">The sequence shown here is derived from an EMBL/GenBank/DDBJ whole genome shotgun (WGS) entry which is preliminary data.</text>
</comment>
<protein>
    <submittedName>
        <fullName evidence="1">Uncharacterized protein</fullName>
    </submittedName>
</protein>
<gene>
    <name evidence="1" type="ORF">MBJ925_LOCUS29686</name>
</gene>
<dbReference type="Proteomes" id="UP000663824">
    <property type="component" value="Unassembled WGS sequence"/>
</dbReference>
<proteinExistence type="predicted"/>
<evidence type="ECO:0000313" key="1">
    <source>
        <dbReference type="EMBL" id="CAF2142004.1"/>
    </source>
</evidence>
<dbReference type="AlphaFoldDB" id="A0A816X5T0"/>
<accession>A0A816X5T0</accession>
<organism evidence="1 2">
    <name type="scientific">Rotaria magnacalcarata</name>
    <dbReference type="NCBI Taxonomy" id="392030"/>
    <lineage>
        <taxon>Eukaryota</taxon>
        <taxon>Metazoa</taxon>
        <taxon>Spiralia</taxon>
        <taxon>Gnathifera</taxon>
        <taxon>Rotifera</taxon>
        <taxon>Eurotatoria</taxon>
        <taxon>Bdelloidea</taxon>
        <taxon>Philodinida</taxon>
        <taxon>Philodinidae</taxon>
        <taxon>Rotaria</taxon>
    </lineage>
</organism>
<sequence length="78" mass="8941">MMILSVWIGYCEPDIDLWLTECLQQLNMSKTQGITAQTGINYTLLIYGLTGDCPAIKLATKHVDHQGYWCCWMCFYKG</sequence>
<reference evidence="1" key="1">
    <citation type="submission" date="2021-02" db="EMBL/GenBank/DDBJ databases">
        <authorList>
            <person name="Nowell W R."/>
        </authorList>
    </citation>
    <scope>NUCLEOTIDE SEQUENCE</scope>
</reference>
<evidence type="ECO:0000313" key="2">
    <source>
        <dbReference type="Proteomes" id="UP000663824"/>
    </source>
</evidence>
<feature type="non-terminal residue" evidence="1">
    <location>
        <position position="1"/>
    </location>
</feature>
<dbReference type="EMBL" id="CAJNRE010015906">
    <property type="protein sequence ID" value="CAF2142004.1"/>
    <property type="molecule type" value="Genomic_DNA"/>
</dbReference>